<protein>
    <submittedName>
        <fullName evidence="3">Uncharacterized protein</fullName>
    </submittedName>
</protein>
<organism evidence="3">
    <name type="scientific">marine metagenome</name>
    <dbReference type="NCBI Taxonomy" id="408172"/>
    <lineage>
        <taxon>unclassified sequences</taxon>
        <taxon>metagenomes</taxon>
        <taxon>ecological metagenomes</taxon>
    </lineage>
</organism>
<evidence type="ECO:0000256" key="2">
    <source>
        <dbReference type="SAM" id="Phobius"/>
    </source>
</evidence>
<sequence length="105" mass="12547">MALVVSLLMGLVLIFFIITVITLFFTYWYITFPAVALIIIYKKRKSIRKLKFRKRGPKLSTHGVTSSSELNKRIEWVRHQNAEDERRRKEFSEKSLRHDHRSVRV</sequence>
<feature type="transmembrane region" description="Helical" evidence="2">
    <location>
        <begin position="12"/>
        <end position="41"/>
    </location>
</feature>
<dbReference type="AlphaFoldDB" id="A0A382MZQ7"/>
<reference evidence="3" key="1">
    <citation type="submission" date="2018-05" db="EMBL/GenBank/DDBJ databases">
        <authorList>
            <person name="Lanie J.A."/>
            <person name="Ng W.-L."/>
            <person name="Kazmierczak K.M."/>
            <person name="Andrzejewski T.M."/>
            <person name="Davidsen T.M."/>
            <person name="Wayne K.J."/>
            <person name="Tettelin H."/>
            <person name="Glass J.I."/>
            <person name="Rusch D."/>
            <person name="Podicherti R."/>
            <person name="Tsui H.-C.T."/>
            <person name="Winkler M.E."/>
        </authorList>
    </citation>
    <scope>NUCLEOTIDE SEQUENCE</scope>
</reference>
<feature type="compositionally biased region" description="Basic and acidic residues" evidence="1">
    <location>
        <begin position="83"/>
        <end position="96"/>
    </location>
</feature>
<keyword evidence="2" id="KW-0812">Transmembrane</keyword>
<accession>A0A382MZQ7</accession>
<keyword evidence="2" id="KW-1133">Transmembrane helix</keyword>
<name>A0A382MZQ7_9ZZZZ</name>
<dbReference type="EMBL" id="UINC01096580">
    <property type="protein sequence ID" value="SVC53585.1"/>
    <property type="molecule type" value="Genomic_DNA"/>
</dbReference>
<gene>
    <name evidence="3" type="ORF">METZ01_LOCUS306439</name>
</gene>
<proteinExistence type="predicted"/>
<keyword evidence="2" id="KW-0472">Membrane</keyword>
<evidence type="ECO:0000313" key="3">
    <source>
        <dbReference type="EMBL" id="SVC53585.1"/>
    </source>
</evidence>
<evidence type="ECO:0000256" key="1">
    <source>
        <dbReference type="SAM" id="MobiDB-lite"/>
    </source>
</evidence>
<feature type="region of interest" description="Disordered" evidence="1">
    <location>
        <begin position="83"/>
        <end position="105"/>
    </location>
</feature>